<dbReference type="EMBL" id="SDMR01000016">
    <property type="protein sequence ID" value="TBT94253.1"/>
    <property type="molecule type" value="Genomic_DNA"/>
</dbReference>
<organism evidence="2 3">
    <name type="scientific">Propioniciclava tarda</name>
    <dbReference type="NCBI Taxonomy" id="433330"/>
    <lineage>
        <taxon>Bacteria</taxon>
        <taxon>Bacillati</taxon>
        <taxon>Actinomycetota</taxon>
        <taxon>Actinomycetes</taxon>
        <taxon>Propionibacteriales</taxon>
        <taxon>Propionibacteriaceae</taxon>
        <taxon>Propioniciclava</taxon>
    </lineage>
</organism>
<dbReference type="SUPFAM" id="SSF54292">
    <property type="entry name" value="2Fe-2S ferredoxin-like"/>
    <property type="match status" value="1"/>
</dbReference>
<dbReference type="PROSITE" id="PS00197">
    <property type="entry name" value="2FE2S_FER_1"/>
    <property type="match status" value="1"/>
</dbReference>
<dbReference type="Gene3D" id="3.10.20.30">
    <property type="match status" value="1"/>
</dbReference>
<protein>
    <submittedName>
        <fullName evidence="2">2Fe-2S iron-sulfur cluster binding domain-containing protein</fullName>
    </submittedName>
</protein>
<evidence type="ECO:0000259" key="1">
    <source>
        <dbReference type="PROSITE" id="PS51085"/>
    </source>
</evidence>
<gene>
    <name evidence="2" type="ORF">ET996_11890</name>
</gene>
<dbReference type="GO" id="GO:0051537">
    <property type="term" value="F:2 iron, 2 sulfur cluster binding"/>
    <property type="evidence" value="ECO:0007669"/>
    <property type="project" value="InterPro"/>
</dbReference>
<dbReference type="OrthoDB" id="9796486at2"/>
<reference evidence="2 3" key="1">
    <citation type="submission" date="2019-01" db="EMBL/GenBank/DDBJ databases">
        <title>Lactibacter flavus gen. nov., sp. nov., a novel bacterium of the family Propionibacteriaceae isolated from raw milk and dairy products.</title>
        <authorList>
            <person name="Huptas C."/>
            <person name="Wenning M."/>
            <person name="Breitenwieser F."/>
            <person name="Doll E."/>
            <person name="Von Neubeck M."/>
            <person name="Busse H.-J."/>
            <person name="Scherer S."/>
        </authorList>
    </citation>
    <scope>NUCLEOTIDE SEQUENCE [LARGE SCALE GENOMIC DNA]</scope>
    <source>
        <strain evidence="3">DSM 22130 / JCM 15804 / WR061</strain>
    </source>
</reference>
<proteinExistence type="predicted"/>
<dbReference type="PROSITE" id="PS51085">
    <property type="entry name" value="2FE2S_FER_2"/>
    <property type="match status" value="1"/>
</dbReference>
<dbReference type="AlphaFoldDB" id="A0A4Q9KIN2"/>
<dbReference type="Proteomes" id="UP000291933">
    <property type="component" value="Unassembled WGS sequence"/>
</dbReference>
<dbReference type="InterPro" id="IPR006058">
    <property type="entry name" value="2Fe2S_fd_BS"/>
</dbReference>
<evidence type="ECO:0000313" key="3">
    <source>
        <dbReference type="Proteomes" id="UP000291933"/>
    </source>
</evidence>
<keyword evidence="3" id="KW-1185">Reference proteome</keyword>
<accession>A0A4Q9KIN2</accession>
<dbReference type="Pfam" id="PF00111">
    <property type="entry name" value="Fer2"/>
    <property type="match status" value="1"/>
</dbReference>
<evidence type="ECO:0000313" key="2">
    <source>
        <dbReference type="EMBL" id="TBT94253.1"/>
    </source>
</evidence>
<dbReference type="InterPro" id="IPR036010">
    <property type="entry name" value="2Fe-2S_ferredoxin-like_sf"/>
</dbReference>
<dbReference type="CDD" id="cd00207">
    <property type="entry name" value="fer2"/>
    <property type="match status" value="1"/>
</dbReference>
<dbReference type="RefSeq" id="WP_131172779.1">
    <property type="nucleotide sequence ID" value="NZ_FXTL01000016.1"/>
</dbReference>
<dbReference type="InterPro" id="IPR001041">
    <property type="entry name" value="2Fe-2S_ferredoxin-type"/>
</dbReference>
<feature type="domain" description="2Fe-2S ferredoxin-type" evidence="1">
    <location>
        <begin position="2"/>
        <end position="93"/>
    </location>
</feature>
<sequence>MSVLTVLPDNERVLVKPGETILAALTASGFGYRIGCRRGGCAVCKVDLRDGSVTYDHPVADTVLTSEEVAAGTVLSCRAVPDGDITIELRDERLRVTSSLLRALRPVPPTKTKE</sequence>
<comment type="caution">
    <text evidence="2">The sequence shown here is derived from an EMBL/GenBank/DDBJ whole genome shotgun (WGS) entry which is preliminary data.</text>
</comment>
<name>A0A4Q9KIN2_PROTD</name>
<dbReference type="InterPro" id="IPR012675">
    <property type="entry name" value="Beta-grasp_dom_sf"/>
</dbReference>